<organism evidence="8 9">
    <name type="scientific">Vigna unguiculata</name>
    <name type="common">Cowpea</name>
    <dbReference type="NCBI Taxonomy" id="3917"/>
    <lineage>
        <taxon>Eukaryota</taxon>
        <taxon>Viridiplantae</taxon>
        <taxon>Streptophyta</taxon>
        <taxon>Embryophyta</taxon>
        <taxon>Tracheophyta</taxon>
        <taxon>Spermatophyta</taxon>
        <taxon>Magnoliopsida</taxon>
        <taxon>eudicotyledons</taxon>
        <taxon>Gunneridae</taxon>
        <taxon>Pentapetalae</taxon>
        <taxon>rosids</taxon>
        <taxon>fabids</taxon>
        <taxon>Fabales</taxon>
        <taxon>Fabaceae</taxon>
        <taxon>Papilionoideae</taxon>
        <taxon>50 kb inversion clade</taxon>
        <taxon>NPAAA clade</taxon>
        <taxon>indigoferoid/millettioid clade</taxon>
        <taxon>Phaseoleae</taxon>
        <taxon>Vigna</taxon>
    </lineage>
</organism>
<feature type="domain" description="TF-B3" evidence="7">
    <location>
        <begin position="6"/>
        <end position="99"/>
    </location>
</feature>
<gene>
    <name evidence="8" type="ORF">DEO72_LG1g1279</name>
</gene>
<dbReference type="InterPro" id="IPR050655">
    <property type="entry name" value="Plant_B3_domain"/>
</dbReference>
<dbReference type="PANTHER" id="PTHR31920:SF149">
    <property type="entry name" value="B3 DOMAIN-CONTAINING PROTEIN OS01G0723500-LIKE ISOFORM X1"/>
    <property type="match status" value="1"/>
</dbReference>
<feature type="compositionally biased region" description="Basic and acidic residues" evidence="6">
    <location>
        <begin position="165"/>
        <end position="174"/>
    </location>
</feature>
<keyword evidence="4" id="KW-0804">Transcription</keyword>
<dbReference type="GO" id="GO:0003677">
    <property type="term" value="F:DNA binding"/>
    <property type="evidence" value="ECO:0007669"/>
    <property type="project" value="UniProtKB-KW"/>
</dbReference>
<dbReference type="Gene3D" id="2.40.330.10">
    <property type="entry name" value="DNA-binding pseudobarrel domain"/>
    <property type="match status" value="2"/>
</dbReference>
<proteinExistence type="predicted"/>
<dbReference type="AlphaFoldDB" id="A0A4D6KME0"/>
<dbReference type="PANTHER" id="PTHR31920">
    <property type="entry name" value="B3 DOMAIN-CONTAINING"/>
    <property type="match status" value="1"/>
</dbReference>
<protein>
    <recommendedName>
        <fullName evidence="7">TF-B3 domain-containing protein</fullName>
    </recommendedName>
</protein>
<keyword evidence="5" id="KW-0539">Nucleus</keyword>
<dbReference type="Gramene" id="Vigun06g111600.1.v1.2">
    <property type="protein sequence ID" value="Vigun06g111600.1.v1.2"/>
    <property type="gene ID" value="Vigun06g111600.v1.2"/>
</dbReference>
<evidence type="ECO:0000256" key="5">
    <source>
        <dbReference type="ARBA" id="ARBA00023242"/>
    </source>
</evidence>
<sequence>MEGLPLEFFKVFLIQKGSTQLQIPRSFTKFFNGIAPCKVVVEEHGGKYWDVKLEKMEGLLVFKNGWQEFVKEKNLEEGDFLVFQYDGKTTFTVKIFAKTGCRKVAASPSRVKVVPIVNLEEDSDEDSYKIQSNGVRKRPLPSSKANVKSEGACPFEGAQRKSKRVKEGKDKTNDEKPALAKHVPLENAHFQICFTSRYKLKRVELPRKLLKMRNIKLLKNITLRDENDESWPVLINSSNDRNYLGSGWLTFKKNKNIQEGSRCDFQFVVNKSNMAIELLVHVISKISK</sequence>
<dbReference type="InterPro" id="IPR003340">
    <property type="entry name" value="B3_DNA-bd"/>
</dbReference>
<reference evidence="8 9" key="1">
    <citation type="submission" date="2019-04" db="EMBL/GenBank/DDBJ databases">
        <title>An improved genome assembly and genetic linkage map for asparagus bean, Vigna unguiculata ssp. sesquipedialis.</title>
        <authorList>
            <person name="Xia Q."/>
            <person name="Zhang R."/>
            <person name="Dong Y."/>
        </authorList>
    </citation>
    <scope>NUCLEOTIDE SEQUENCE [LARGE SCALE GENOMIC DNA]</scope>
    <source>
        <tissue evidence="8">Leaf</tissue>
    </source>
</reference>
<keyword evidence="9" id="KW-1185">Reference proteome</keyword>
<dbReference type="Proteomes" id="UP000501690">
    <property type="component" value="Linkage Group LG1"/>
</dbReference>
<dbReference type="SUPFAM" id="SSF101936">
    <property type="entry name" value="DNA-binding pseudobarrel domain"/>
    <property type="match status" value="2"/>
</dbReference>
<dbReference type="InterPro" id="IPR015300">
    <property type="entry name" value="DNA-bd_pseudobarrel_sf"/>
</dbReference>
<comment type="subcellular location">
    <subcellularLocation>
        <location evidence="1">Nucleus</location>
    </subcellularLocation>
</comment>
<evidence type="ECO:0000256" key="3">
    <source>
        <dbReference type="ARBA" id="ARBA00023125"/>
    </source>
</evidence>
<evidence type="ECO:0000313" key="9">
    <source>
        <dbReference type="Proteomes" id="UP000501690"/>
    </source>
</evidence>
<dbReference type="CDD" id="cd10017">
    <property type="entry name" value="B3_DNA"/>
    <property type="match status" value="2"/>
</dbReference>
<evidence type="ECO:0000313" key="8">
    <source>
        <dbReference type="EMBL" id="QCD77653.1"/>
    </source>
</evidence>
<dbReference type="GO" id="GO:0005634">
    <property type="term" value="C:nucleus"/>
    <property type="evidence" value="ECO:0007669"/>
    <property type="project" value="UniProtKB-SubCell"/>
</dbReference>
<keyword evidence="3" id="KW-0238">DNA-binding</keyword>
<evidence type="ECO:0000256" key="4">
    <source>
        <dbReference type="ARBA" id="ARBA00023163"/>
    </source>
</evidence>
<dbReference type="PROSITE" id="PS50863">
    <property type="entry name" value="B3"/>
    <property type="match status" value="2"/>
</dbReference>
<dbReference type="Pfam" id="PF02362">
    <property type="entry name" value="B3"/>
    <property type="match status" value="2"/>
</dbReference>
<evidence type="ECO:0000256" key="6">
    <source>
        <dbReference type="SAM" id="MobiDB-lite"/>
    </source>
</evidence>
<evidence type="ECO:0000256" key="1">
    <source>
        <dbReference type="ARBA" id="ARBA00004123"/>
    </source>
</evidence>
<evidence type="ECO:0000256" key="2">
    <source>
        <dbReference type="ARBA" id="ARBA00023015"/>
    </source>
</evidence>
<accession>A0A4D6KME0</accession>
<name>A0A4D6KME0_VIGUN</name>
<dbReference type="EMBL" id="CP039345">
    <property type="protein sequence ID" value="QCD77653.1"/>
    <property type="molecule type" value="Genomic_DNA"/>
</dbReference>
<evidence type="ECO:0000259" key="7">
    <source>
        <dbReference type="PROSITE" id="PS50863"/>
    </source>
</evidence>
<dbReference type="SMART" id="SM01019">
    <property type="entry name" value="B3"/>
    <property type="match status" value="2"/>
</dbReference>
<dbReference type="OrthoDB" id="1666376at2759"/>
<feature type="region of interest" description="Disordered" evidence="6">
    <location>
        <begin position="128"/>
        <end position="174"/>
    </location>
</feature>
<keyword evidence="2" id="KW-0805">Transcription regulation</keyword>
<feature type="domain" description="TF-B3" evidence="7">
    <location>
        <begin position="188"/>
        <end position="282"/>
    </location>
</feature>